<gene>
    <name evidence="3" type="ORF">Q4527_00085</name>
</gene>
<feature type="transmembrane region" description="Helical" evidence="1">
    <location>
        <begin position="44"/>
        <end position="62"/>
    </location>
</feature>
<dbReference type="GO" id="GO:0004383">
    <property type="term" value="F:guanylate cyclase activity"/>
    <property type="evidence" value="ECO:0007669"/>
    <property type="project" value="TreeGrafter"/>
</dbReference>
<evidence type="ECO:0000313" key="4">
    <source>
        <dbReference type="Proteomes" id="UP001170717"/>
    </source>
</evidence>
<dbReference type="GO" id="GO:0008074">
    <property type="term" value="C:guanylate cyclase complex, soluble"/>
    <property type="evidence" value="ECO:0007669"/>
    <property type="project" value="TreeGrafter"/>
</dbReference>
<comment type="caution">
    <text evidence="3">The sequence shown here is derived from an EMBL/GenBank/DDBJ whole genome shotgun (WGS) entry which is preliminary data.</text>
</comment>
<dbReference type="SUPFAM" id="SSF55073">
    <property type="entry name" value="Nucleotide cyclase"/>
    <property type="match status" value="1"/>
</dbReference>
<dbReference type="PANTHER" id="PTHR45655">
    <property type="entry name" value="GUANYLATE CYCLASE SOLUBLE SUBUNIT BETA-2"/>
    <property type="match status" value="1"/>
</dbReference>
<feature type="domain" description="Guanylate cyclase" evidence="2">
    <location>
        <begin position="238"/>
        <end position="380"/>
    </location>
</feature>
<dbReference type="Proteomes" id="UP001170717">
    <property type="component" value="Unassembled WGS sequence"/>
</dbReference>
<evidence type="ECO:0000256" key="1">
    <source>
        <dbReference type="SAM" id="Phobius"/>
    </source>
</evidence>
<organism evidence="3 4">
    <name type="scientific">Alteromonas stellipolaris</name>
    <dbReference type="NCBI Taxonomy" id="233316"/>
    <lineage>
        <taxon>Bacteria</taxon>
        <taxon>Pseudomonadati</taxon>
        <taxon>Pseudomonadota</taxon>
        <taxon>Gammaproteobacteria</taxon>
        <taxon>Alteromonadales</taxon>
        <taxon>Alteromonadaceae</taxon>
        <taxon>Alteromonas/Salinimonas group</taxon>
        <taxon>Alteromonas</taxon>
    </lineage>
</organism>
<keyword evidence="1" id="KW-1133">Transmembrane helix</keyword>
<dbReference type="GO" id="GO:0070482">
    <property type="term" value="P:response to oxygen levels"/>
    <property type="evidence" value="ECO:0007669"/>
    <property type="project" value="TreeGrafter"/>
</dbReference>
<keyword evidence="3" id="KW-0456">Lyase</keyword>
<dbReference type="InterPro" id="IPR029787">
    <property type="entry name" value="Nucleotide_cyclase"/>
</dbReference>
<keyword evidence="1" id="KW-0472">Membrane</keyword>
<dbReference type="AlphaFoldDB" id="A0AAW7YZY7"/>
<dbReference type="RefSeq" id="WP_303537730.1">
    <property type="nucleotide sequence ID" value="NZ_JAUOQI010000001.1"/>
</dbReference>
<feature type="transmembrane region" description="Helical" evidence="1">
    <location>
        <begin position="74"/>
        <end position="90"/>
    </location>
</feature>
<reference evidence="3" key="1">
    <citation type="submission" date="2023-07" db="EMBL/GenBank/DDBJ databases">
        <title>Genome content predicts the carbon catabolic preferences of heterotrophic bacteria.</title>
        <authorList>
            <person name="Gralka M."/>
        </authorList>
    </citation>
    <scope>NUCLEOTIDE SEQUENCE</scope>
    <source>
        <strain evidence="3">F2M12</strain>
    </source>
</reference>
<dbReference type="GO" id="GO:0004016">
    <property type="term" value="F:adenylate cyclase activity"/>
    <property type="evidence" value="ECO:0007669"/>
    <property type="project" value="UniProtKB-ARBA"/>
</dbReference>
<dbReference type="InterPro" id="IPR001054">
    <property type="entry name" value="A/G_cyclase"/>
</dbReference>
<keyword evidence="1" id="KW-0812">Transmembrane</keyword>
<evidence type="ECO:0000313" key="3">
    <source>
        <dbReference type="EMBL" id="MDO6575768.1"/>
    </source>
</evidence>
<evidence type="ECO:0000259" key="2">
    <source>
        <dbReference type="PROSITE" id="PS50125"/>
    </source>
</evidence>
<dbReference type="EMBL" id="JAUOQI010000001">
    <property type="protein sequence ID" value="MDO6575768.1"/>
    <property type="molecule type" value="Genomic_DNA"/>
</dbReference>
<protein>
    <submittedName>
        <fullName evidence="3">Adenylate/guanylate cyclase domain-containing protein</fullName>
        <ecNumber evidence="3">4.6.1.-</ecNumber>
    </submittedName>
</protein>
<proteinExistence type="predicted"/>
<accession>A0AAW7YZY7</accession>
<name>A0AAW7YZY7_9ALTE</name>
<dbReference type="PANTHER" id="PTHR45655:SF13">
    <property type="entry name" value="SOLUBLE GUANYLATE CYCLASE GCY-32-RELATED"/>
    <property type="match status" value="1"/>
</dbReference>
<dbReference type="Gene3D" id="3.30.70.1230">
    <property type="entry name" value="Nucleotide cyclase"/>
    <property type="match status" value="1"/>
</dbReference>
<dbReference type="SMART" id="SM00044">
    <property type="entry name" value="CYCc"/>
    <property type="match status" value="1"/>
</dbReference>
<feature type="transmembrane region" description="Helical" evidence="1">
    <location>
        <begin position="96"/>
        <end position="113"/>
    </location>
</feature>
<dbReference type="CDD" id="cd07302">
    <property type="entry name" value="CHD"/>
    <property type="match status" value="1"/>
</dbReference>
<dbReference type="PROSITE" id="PS50125">
    <property type="entry name" value="GUANYLATE_CYCLASE_2"/>
    <property type="match status" value="1"/>
</dbReference>
<sequence length="435" mass="48289">MLTHKTFHSKAAVLHTTARFFALCLLLQSPLLMAYAQHSANHIALWWNLTFHILCAFTVLYLCHQGQTTHARTLLFTSYYSYIVLATMLWRGDVYIQHFLLIGCLCCVGLFSQHEQRPRLYWGFLFALTFCAIDGLFSYSLHGWQGAIRRSNSITLTLASVGLILTLHAHSRRHLHHLAVNYRHTRQLLIKATPAAKLTSAFTPPLSHVPNTPLSRFSSSASTGFSTGLMRQSFSSACVLFADIKGYQTLAPLFGEQKVIEALDAFYSQIDVLAAAHKMYPVKTNGDEYMAVSELCMFPPLSASNGEQKGEQKSAHHINNGVLFALAVTATFKIFALKEGWPCQIRIGVAAGPVTAGMPRRQHGIFDVWGNTVNLASMLEQHCKGNAVTVCDSTFSHLTAETQAKFCPILIDSKIGELAAFEHRLTNTHYASNPL</sequence>
<dbReference type="EC" id="4.6.1.-" evidence="3"/>
<dbReference type="GO" id="GO:0019934">
    <property type="term" value="P:cGMP-mediated signaling"/>
    <property type="evidence" value="ECO:0007669"/>
    <property type="project" value="TreeGrafter"/>
</dbReference>
<dbReference type="Pfam" id="PF00211">
    <property type="entry name" value="Guanylate_cyc"/>
    <property type="match status" value="1"/>
</dbReference>
<feature type="transmembrane region" description="Helical" evidence="1">
    <location>
        <begin position="120"/>
        <end position="141"/>
    </location>
</feature>